<evidence type="ECO:0000313" key="2">
    <source>
        <dbReference type="Proteomes" id="UP000249082"/>
    </source>
</evidence>
<comment type="caution">
    <text evidence="1">The sequence shown here is derived from an EMBL/GenBank/DDBJ whole genome shotgun (WGS) entry which is preliminary data.</text>
</comment>
<protein>
    <submittedName>
        <fullName evidence="1">Uncharacterized protein</fullName>
    </submittedName>
</protein>
<dbReference type="AlphaFoldDB" id="A0A2W5NXE7"/>
<sequence length="133" mass="14679">MNFCFRVDPWAGGIAEKLGKADLKDASNEQHSIAWPCLIGAIQKATHMEGDVVANITHEPTSHLVPCGKCDMKVRLTNDEHGLPLIRKPVIGSTLRSTDRFEQVATYGADQTIDLWCTELPNILMSLGKHLLD</sequence>
<evidence type="ECO:0000313" key="1">
    <source>
        <dbReference type="EMBL" id="PZQ56579.1"/>
    </source>
</evidence>
<reference evidence="1 2" key="1">
    <citation type="submission" date="2017-08" db="EMBL/GenBank/DDBJ databases">
        <title>Infants hospitalized years apart are colonized by the same room-sourced microbial strains.</title>
        <authorList>
            <person name="Brooks B."/>
            <person name="Olm M.R."/>
            <person name="Firek B.A."/>
            <person name="Baker R."/>
            <person name="Thomas B.C."/>
            <person name="Morowitz M.J."/>
            <person name="Banfield J.F."/>
        </authorList>
    </citation>
    <scope>NUCLEOTIDE SEQUENCE [LARGE SCALE GENOMIC DNA]</scope>
    <source>
        <strain evidence="1">S2_005_002_R2_33</strain>
    </source>
</reference>
<dbReference type="Proteomes" id="UP000249082">
    <property type="component" value="Unassembled WGS sequence"/>
</dbReference>
<gene>
    <name evidence="1" type="ORF">DI555_04300</name>
</gene>
<organism evidence="1 2">
    <name type="scientific">Novosphingobium pentaromativorans</name>
    <dbReference type="NCBI Taxonomy" id="205844"/>
    <lineage>
        <taxon>Bacteria</taxon>
        <taxon>Pseudomonadati</taxon>
        <taxon>Pseudomonadota</taxon>
        <taxon>Alphaproteobacteria</taxon>
        <taxon>Sphingomonadales</taxon>
        <taxon>Sphingomonadaceae</taxon>
        <taxon>Novosphingobium</taxon>
    </lineage>
</organism>
<accession>A0A2W5NXE7</accession>
<dbReference type="EMBL" id="QFPX01000003">
    <property type="protein sequence ID" value="PZQ56579.1"/>
    <property type="molecule type" value="Genomic_DNA"/>
</dbReference>
<name>A0A2W5NXE7_9SPHN</name>
<proteinExistence type="predicted"/>